<dbReference type="PANTHER" id="PTHR21621">
    <property type="entry name" value="RIBOSOMAL PROTEIN S6 MODIFICATION PROTEIN"/>
    <property type="match status" value="1"/>
</dbReference>
<keyword evidence="2" id="KW-1185">Reference proteome</keyword>
<dbReference type="EMBL" id="JADLZT010000002">
    <property type="protein sequence ID" value="MBF6023176.1"/>
    <property type="molecule type" value="Genomic_DNA"/>
</dbReference>
<dbReference type="Proteomes" id="UP001429984">
    <property type="component" value="Unassembled WGS sequence"/>
</dbReference>
<proteinExistence type="predicted"/>
<organism evidence="1 2">
    <name type="scientific">Lysobacter niastensis</name>
    <dbReference type="NCBI Taxonomy" id="380629"/>
    <lineage>
        <taxon>Bacteria</taxon>
        <taxon>Pseudomonadati</taxon>
        <taxon>Pseudomonadota</taxon>
        <taxon>Gammaproteobacteria</taxon>
        <taxon>Lysobacterales</taxon>
        <taxon>Lysobacteraceae</taxon>
        <taxon>Lysobacter</taxon>
    </lineage>
</organism>
<gene>
    <name evidence="1" type="ORF">IU514_03945</name>
</gene>
<evidence type="ECO:0000313" key="2">
    <source>
        <dbReference type="Proteomes" id="UP001429984"/>
    </source>
</evidence>
<protein>
    <recommendedName>
        <fullName evidence="3">ATP-grasp domain-containing protein</fullName>
    </recommendedName>
</protein>
<reference evidence="1 2" key="1">
    <citation type="submission" date="2020-11" db="EMBL/GenBank/DDBJ databases">
        <title>Draft Genome Sequence and Secondary Metabolite Biosynthetic Potential of the Lysobacter niastensis Type strain DSM 18481.</title>
        <authorList>
            <person name="Turrini P."/>
            <person name="Artuso I."/>
            <person name="Tescari M."/>
            <person name="Lugli G.A."/>
            <person name="Frangipani E."/>
            <person name="Ventura M."/>
            <person name="Visca P."/>
        </authorList>
    </citation>
    <scope>NUCLEOTIDE SEQUENCE [LARGE SCALE GENOMIC DNA]</scope>
    <source>
        <strain evidence="1 2">DSM 18481</strain>
    </source>
</reference>
<name>A0ABS0B3W3_9GAMM</name>
<sequence>MLGDLEDLACVYVAWLARERGHEVLELAEAGLGSDWNLALDDAGHGRLTVAGKVMPWTTVTGIFVRLNPDPPLPPGVALEGAGRTHFIWERREALHQVLEQVPCTVVNRPSAGRSNASKPYQMRELQIAGFDVPRWIASNCADAVQTFVHACPVGAIYKASSGLRSRVRKVDDAFMDRLAARTTCTVVQEYVPGRDVRVHTVADSAFACEVIGSQIDYRFEHEHVRYRATSVPADLASRCCRHAAEAGLVLAGFDFRVTDDGRWYCLEMNPVPSFLPYEFPSGLPMGAAIVDALTQDRRLQETHSRELSLANR</sequence>
<evidence type="ECO:0008006" key="3">
    <source>
        <dbReference type="Google" id="ProtNLM"/>
    </source>
</evidence>
<comment type="caution">
    <text evidence="1">The sequence shown here is derived from an EMBL/GenBank/DDBJ whole genome shotgun (WGS) entry which is preliminary data.</text>
</comment>
<evidence type="ECO:0000313" key="1">
    <source>
        <dbReference type="EMBL" id="MBF6023176.1"/>
    </source>
</evidence>
<dbReference type="PANTHER" id="PTHR21621:SF0">
    <property type="entry name" value="BETA-CITRYLGLUTAMATE SYNTHASE B-RELATED"/>
    <property type="match status" value="1"/>
</dbReference>
<accession>A0ABS0B3W3</accession>
<dbReference type="SUPFAM" id="SSF56059">
    <property type="entry name" value="Glutathione synthetase ATP-binding domain-like"/>
    <property type="match status" value="1"/>
</dbReference>
<dbReference type="RefSeq" id="WP_194929772.1">
    <property type="nucleotide sequence ID" value="NZ_JADLZT010000002.1"/>
</dbReference>
<dbReference type="Gene3D" id="3.30.470.20">
    <property type="entry name" value="ATP-grasp fold, B domain"/>
    <property type="match status" value="1"/>
</dbReference>